<dbReference type="Gene3D" id="1.10.220.150">
    <property type="entry name" value="Arf GTPase activating protein"/>
    <property type="match status" value="1"/>
</dbReference>
<dbReference type="Pfam" id="PF01412">
    <property type="entry name" value="ArfGap"/>
    <property type="match status" value="1"/>
</dbReference>
<name>A0A226DH88_FOLCA</name>
<feature type="region of interest" description="Disordered" evidence="4">
    <location>
        <begin position="542"/>
        <end position="592"/>
    </location>
</feature>
<dbReference type="GO" id="GO:0007420">
    <property type="term" value="P:brain development"/>
    <property type="evidence" value="ECO:0007669"/>
    <property type="project" value="InterPro"/>
</dbReference>
<reference evidence="6 7" key="1">
    <citation type="submission" date="2015-12" db="EMBL/GenBank/DDBJ databases">
        <title>The genome of Folsomia candida.</title>
        <authorList>
            <person name="Faddeeva A."/>
            <person name="Derks M.F."/>
            <person name="Anvar Y."/>
            <person name="Smit S."/>
            <person name="Van Straalen N."/>
            <person name="Roelofs D."/>
        </authorList>
    </citation>
    <scope>NUCLEOTIDE SEQUENCE [LARGE SCALE GENOMIC DNA]</scope>
    <source>
        <strain evidence="6 7">VU population</strain>
        <tissue evidence="6">Whole body</tissue>
    </source>
</reference>
<dbReference type="GO" id="GO:0008270">
    <property type="term" value="F:zinc ion binding"/>
    <property type="evidence" value="ECO:0007669"/>
    <property type="project" value="UniProtKB-KW"/>
</dbReference>
<dbReference type="GO" id="GO:0036465">
    <property type="term" value="P:synaptic vesicle recycling"/>
    <property type="evidence" value="ECO:0007669"/>
    <property type="project" value="TreeGrafter"/>
</dbReference>
<dbReference type="InterPro" id="IPR036770">
    <property type="entry name" value="Ankyrin_rpt-contain_sf"/>
</dbReference>
<comment type="caution">
    <text evidence="6">The sequence shown here is derived from an EMBL/GenBank/DDBJ whole genome shotgun (WGS) entry which is preliminary data.</text>
</comment>
<keyword evidence="3" id="KW-0863">Zinc-finger</keyword>
<sequence>MTEVNGARILCGDCNAPDPEWASVNRGLLLCNDCCFVHRSLGPQYSTIKSLKDSDWQGSQLAMVTTLAAGSANHVWEHLLLDRSKTERGDVLVKKPLPYDTLETKRKFIYMKHFLFKFVPKTTSDQVEVKSQELHSTVRTGSVDTTLRLLAGGADPNYFHPEKGTRPIHVAARNGQAFQVELLHLYGAHSAGPDYLGQTGVEYALAAGHKDLAQRIVQLRYSLTDQLTQFVCHEAPDHSSSKHIIVPSVKAKNPRHEIDVGKLTPYLLEQLSADLLDEVGRRQIENIIYKKFGAESPKFSIAFLPVNPHYPPVRNQARQKFARLTDSELCSMISLVLSDSEKRHWHGSSQDEAENIFSKSAVLNGNNNNNNNNNTNNNNNVNKTTPINFPGVTDDDFPLYDSVASDEDLILAEQQAILAEEKLKLSPDPATLVTPPTPAPTKPVLLPTTATAIDMGDDESILKERMLVSKLFKAETKLEKALKKQTNDELYQVILSKMVRTLIEEKTRISSSKRDSSSMSCQSSSSSRCRCSCKANLARNQQQLHQPARPSSMVEFPPRPPTIHAEDDDVASSSPTSPPHFTPLSPPTSRYKEDDMPPILYANEVTGHIVRLIKKIIGYADTLNLDGLELTVGEIHAIVTTFVQKLQENPDIQDSMVRVSLGKLESDVLFIKTGVPVLISMFRDPTRNRRDAVPSTVPFTAADILSHCSDWCLRVGEGMKELVGALHTLEKQACQDL</sequence>
<dbReference type="InterPro" id="IPR047161">
    <property type="entry name" value="GIT-like"/>
</dbReference>
<dbReference type="GO" id="GO:0005096">
    <property type="term" value="F:GTPase activator activity"/>
    <property type="evidence" value="ECO:0007669"/>
    <property type="project" value="InterPro"/>
</dbReference>
<dbReference type="InterPro" id="IPR001164">
    <property type="entry name" value="ArfGAP_dom"/>
</dbReference>
<feature type="compositionally biased region" description="Low complexity" evidence="4">
    <location>
        <begin position="364"/>
        <end position="382"/>
    </location>
</feature>
<evidence type="ECO:0000313" key="6">
    <source>
        <dbReference type="EMBL" id="OXA44067.1"/>
    </source>
</evidence>
<dbReference type="SUPFAM" id="SSF48403">
    <property type="entry name" value="Ankyrin repeat"/>
    <property type="match status" value="1"/>
</dbReference>
<dbReference type="OrthoDB" id="5588096at2759"/>
<keyword evidence="1" id="KW-0479">Metal-binding</keyword>
<evidence type="ECO:0000256" key="3">
    <source>
        <dbReference type="PROSITE-ProRule" id="PRU00288"/>
    </source>
</evidence>
<evidence type="ECO:0000256" key="4">
    <source>
        <dbReference type="SAM" id="MobiDB-lite"/>
    </source>
</evidence>
<dbReference type="Gene3D" id="1.25.40.20">
    <property type="entry name" value="Ankyrin repeat-containing domain"/>
    <property type="match status" value="1"/>
</dbReference>
<feature type="compositionally biased region" description="Pro residues" evidence="4">
    <location>
        <begin position="576"/>
        <end position="586"/>
    </location>
</feature>
<keyword evidence="7" id="KW-1185">Reference proteome</keyword>
<evidence type="ECO:0000256" key="1">
    <source>
        <dbReference type="ARBA" id="ARBA00022723"/>
    </source>
</evidence>
<gene>
    <name evidence="6" type="ORF">Fcan01_21088</name>
</gene>
<dbReference type="PRINTS" id="PR00405">
    <property type="entry name" value="REVINTRACTNG"/>
</dbReference>
<dbReference type="InterPro" id="IPR037278">
    <property type="entry name" value="ARFGAP/RecO"/>
</dbReference>
<evidence type="ECO:0000256" key="2">
    <source>
        <dbReference type="ARBA" id="ARBA00022833"/>
    </source>
</evidence>
<keyword evidence="2" id="KW-0862">Zinc</keyword>
<dbReference type="CDD" id="cd08833">
    <property type="entry name" value="ArfGap_GIT"/>
    <property type="match status" value="1"/>
</dbReference>
<dbReference type="PANTHER" id="PTHR46097">
    <property type="entry name" value="G PROTEIN-COUPLED RECEPTOR KINASE INTERACTING ARFGAP"/>
    <property type="match status" value="1"/>
</dbReference>
<dbReference type="GO" id="GO:0032012">
    <property type="term" value="P:regulation of ARF protein signal transduction"/>
    <property type="evidence" value="ECO:0007669"/>
    <property type="project" value="InterPro"/>
</dbReference>
<feature type="domain" description="Arf-GAP" evidence="5">
    <location>
        <begin position="1"/>
        <end position="126"/>
    </location>
</feature>
<dbReference type="GO" id="GO:0008277">
    <property type="term" value="P:regulation of G protein-coupled receptor signaling pathway"/>
    <property type="evidence" value="ECO:0007669"/>
    <property type="project" value="TreeGrafter"/>
</dbReference>
<accession>A0A226DH88</accession>
<organism evidence="6 7">
    <name type="scientific">Folsomia candida</name>
    <name type="common">Springtail</name>
    <dbReference type="NCBI Taxonomy" id="158441"/>
    <lineage>
        <taxon>Eukaryota</taxon>
        <taxon>Metazoa</taxon>
        <taxon>Ecdysozoa</taxon>
        <taxon>Arthropoda</taxon>
        <taxon>Hexapoda</taxon>
        <taxon>Collembola</taxon>
        <taxon>Entomobryomorpha</taxon>
        <taxon>Isotomoidea</taxon>
        <taxon>Isotomidae</taxon>
        <taxon>Proisotominae</taxon>
        <taxon>Folsomia</taxon>
    </lineage>
</organism>
<feature type="region of interest" description="Disordered" evidence="4">
    <location>
        <begin position="507"/>
        <end position="527"/>
    </location>
</feature>
<dbReference type="InterPro" id="IPR038508">
    <property type="entry name" value="ArfGAP_dom_sf"/>
</dbReference>
<dbReference type="STRING" id="158441.A0A226DH88"/>
<dbReference type="GO" id="GO:0031267">
    <property type="term" value="F:small GTPase binding"/>
    <property type="evidence" value="ECO:0007669"/>
    <property type="project" value="TreeGrafter"/>
</dbReference>
<evidence type="ECO:0000259" key="5">
    <source>
        <dbReference type="PROSITE" id="PS50115"/>
    </source>
</evidence>
<evidence type="ECO:0000313" key="7">
    <source>
        <dbReference type="Proteomes" id="UP000198287"/>
    </source>
</evidence>
<protein>
    <submittedName>
        <fullName evidence="6">ARF GTPase-activating protein GIT2</fullName>
    </submittedName>
</protein>
<proteinExistence type="predicted"/>
<dbReference type="Proteomes" id="UP000198287">
    <property type="component" value="Unassembled WGS sequence"/>
</dbReference>
<dbReference type="PROSITE" id="PS50115">
    <property type="entry name" value="ARFGAP"/>
    <property type="match status" value="1"/>
</dbReference>
<dbReference type="SMART" id="SM00105">
    <property type="entry name" value="ArfGap"/>
    <property type="match status" value="1"/>
</dbReference>
<dbReference type="PANTHER" id="PTHR46097:SF3">
    <property type="entry name" value="ARF GTPASE-ACTIVATING PROTEIN GIT"/>
    <property type="match status" value="1"/>
</dbReference>
<feature type="compositionally biased region" description="Basic and acidic residues" evidence="4">
    <location>
        <begin position="507"/>
        <end position="516"/>
    </location>
</feature>
<dbReference type="SUPFAM" id="SSF57863">
    <property type="entry name" value="ArfGap/RecO-like zinc finger"/>
    <property type="match status" value="1"/>
</dbReference>
<feature type="compositionally biased region" description="Low complexity" evidence="4">
    <location>
        <begin position="517"/>
        <end position="527"/>
    </location>
</feature>
<dbReference type="AlphaFoldDB" id="A0A226DH88"/>
<feature type="region of interest" description="Disordered" evidence="4">
    <location>
        <begin position="362"/>
        <end position="383"/>
    </location>
</feature>
<dbReference type="GO" id="GO:0098793">
    <property type="term" value="C:presynapse"/>
    <property type="evidence" value="ECO:0007669"/>
    <property type="project" value="GOC"/>
</dbReference>
<dbReference type="EMBL" id="LNIX01000020">
    <property type="protein sequence ID" value="OXA44067.1"/>
    <property type="molecule type" value="Genomic_DNA"/>
</dbReference>